<gene>
    <name evidence="6" type="ORF">ACFQVC_39575</name>
</gene>
<protein>
    <submittedName>
        <fullName evidence="6">LysR substrate-binding domain-containing protein</fullName>
    </submittedName>
</protein>
<evidence type="ECO:0000256" key="2">
    <source>
        <dbReference type="ARBA" id="ARBA00023015"/>
    </source>
</evidence>
<reference evidence="7" key="1">
    <citation type="journal article" date="2019" name="Int. J. Syst. Evol. Microbiol.">
        <title>The Global Catalogue of Microorganisms (GCM) 10K type strain sequencing project: providing services to taxonomists for standard genome sequencing and annotation.</title>
        <authorList>
            <consortium name="The Broad Institute Genomics Platform"/>
            <consortium name="The Broad Institute Genome Sequencing Center for Infectious Disease"/>
            <person name="Wu L."/>
            <person name="Ma J."/>
        </authorList>
    </citation>
    <scope>NUCLEOTIDE SEQUENCE [LARGE SCALE GENOMIC DNA]</scope>
    <source>
        <strain evidence="7">SYNS20</strain>
    </source>
</reference>
<evidence type="ECO:0000256" key="1">
    <source>
        <dbReference type="ARBA" id="ARBA00009437"/>
    </source>
</evidence>
<keyword evidence="7" id="KW-1185">Reference proteome</keyword>
<evidence type="ECO:0000256" key="3">
    <source>
        <dbReference type="ARBA" id="ARBA00023125"/>
    </source>
</evidence>
<dbReference type="Pfam" id="PF03466">
    <property type="entry name" value="LysR_substrate"/>
    <property type="match status" value="1"/>
</dbReference>
<proteinExistence type="inferred from homology"/>
<sequence length="222" mass="23871">MSDHTPGPLLTHPALSASLPEADLIRFGHHGSVDVAMRILRLAGRDTSAVRMTEYDIADPFWLLRAGELDVMVAKFGVREPDLVTSRVLALDPRAAVVGVGHPLAHCASVSVEDIADFAVFGPPGMFPPDIWDEVVPRHTPSGLPLRRAHRFSAVPEMMRLVTEGTAVHLSVLSVADVAPPAVRVVPVHDLPPAPVTLAWRRGDVPAHVLEFITAAEARASQ</sequence>
<accession>A0ABW2JXQ9</accession>
<dbReference type="RefSeq" id="WP_381840561.1">
    <property type="nucleotide sequence ID" value="NZ_JBHTCF010000031.1"/>
</dbReference>
<comment type="similarity">
    <text evidence="1">Belongs to the LysR transcriptional regulatory family.</text>
</comment>
<keyword evidence="4" id="KW-0804">Transcription</keyword>
<evidence type="ECO:0000259" key="5">
    <source>
        <dbReference type="Pfam" id="PF03466"/>
    </source>
</evidence>
<name>A0ABW2JXQ9_9ACTN</name>
<dbReference type="InterPro" id="IPR005119">
    <property type="entry name" value="LysR_subst-bd"/>
</dbReference>
<organism evidence="6 7">
    <name type="scientific">Streptomyces monticola</name>
    <dbReference type="NCBI Taxonomy" id="2666263"/>
    <lineage>
        <taxon>Bacteria</taxon>
        <taxon>Bacillati</taxon>
        <taxon>Actinomycetota</taxon>
        <taxon>Actinomycetes</taxon>
        <taxon>Kitasatosporales</taxon>
        <taxon>Streptomycetaceae</taxon>
        <taxon>Streptomyces</taxon>
    </lineage>
</organism>
<comment type="caution">
    <text evidence="6">The sequence shown here is derived from an EMBL/GenBank/DDBJ whole genome shotgun (WGS) entry which is preliminary data.</text>
</comment>
<dbReference type="PANTHER" id="PTHR30346:SF0">
    <property type="entry name" value="HCA OPERON TRANSCRIPTIONAL ACTIVATOR HCAR"/>
    <property type="match status" value="1"/>
</dbReference>
<evidence type="ECO:0000313" key="6">
    <source>
        <dbReference type="EMBL" id="MFC7310300.1"/>
    </source>
</evidence>
<keyword evidence="2" id="KW-0805">Transcription regulation</keyword>
<dbReference type="EMBL" id="JBHTCF010000031">
    <property type="protein sequence ID" value="MFC7310300.1"/>
    <property type="molecule type" value="Genomic_DNA"/>
</dbReference>
<dbReference type="Gene3D" id="3.40.190.10">
    <property type="entry name" value="Periplasmic binding protein-like II"/>
    <property type="match status" value="2"/>
</dbReference>
<keyword evidence="3" id="KW-0238">DNA-binding</keyword>
<evidence type="ECO:0000256" key="4">
    <source>
        <dbReference type="ARBA" id="ARBA00023163"/>
    </source>
</evidence>
<evidence type="ECO:0000313" key="7">
    <source>
        <dbReference type="Proteomes" id="UP001596523"/>
    </source>
</evidence>
<dbReference type="SUPFAM" id="SSF53850">
    <property type="entry name" value="Periplasmic binding protein-like II"/>
    <property type="match status" value="1"/>
</dbReference>
<dbReference type="Proteomes" id="UP001596523">
    <property type="component" value="Unassembled WGS sequence"/>
</dbReference>
<dbReference type="PANTHER" id="PTHR30346">
    <property type="entry name" value="TRANSCRIPTIONAL DUAL REGULATOR HCAR-RELATED"/>
    <property type="match status" value="1"/>
</dbReference>
<feature type="domain" description="LysR substrate-binding" evidence="5">
    <location>
        <begin position="50"/>
        <end position="218"/>
    </location>
</feature>